<dbReference type="AlphaFoldDB" id="A0AAV9B233"/>
<comment type="caution">
    <text evidence="5">The sequence shown here is derived from an EMBL/GenBank/DDBJ whole genome shotgun (WGS) entry which is preliminary data.</text>
</comment>
<dbReference type="InterPro" id="IPR000504">
    <property type="entry name" value="RRM_dom"/>
</dbReference>
<keyword evidence="1 2" id="KW-0694">RNA-binding</keyword>
<dbReference type="SUPFAM" id="SSF54928">
    <property type="entry name" value="RNA-binding domain, RBD"/>
    <property type="match status" value="1"/>
</dbReference>
<dbReference type="GO" id="GO:0009535">
    <property type="term" value="C:chloroplast thylakoid membrane"/>
    <property type="evidence" value="ECO:0007669"/>
    <property type="project" value="TreeGrafter"/>
</dbReference>
<dbReference type="PANTHER" id="PTHR48025:SF11">
    <property type="entry name" value="RNA-BINDING PROTEIN CP33, CHLOROPLASTIC"/>
    <property type="match status" value="1"/>
</dbReference>
<gene>
    <name evidence="5" type="ORF">QJS04_geneDACA012913</name>
</gene>
<reference evidence="5" key="2">
    <citation type="submission" date="2023-06" db="EMBL/GenBank/DDBJ databases">
        <authorList>
            <person name="Ma L."/>
            <person name="Liu K.-W."/>
            <person name="Li Z."/>
            <person name="Hsiao Y.-Y."/>
            <person name="Qi Y."/>
            <person name="Fu T."/>
            <person name="Tang G."/>
            <person name="Zhang D."/>
            <person name="Sun W.-H."/>
            <person name="Liu D.-K."/>
            <person name="Li Y."/>
            <person name="Chen G.-Z."/>
            <person name="Liu X.-D."/>
            <person name="Liao X.-Y."/>
            <person name="Jiang Y.-T."/>
            <person name="Yu X."/>
            <person name="Hao Y."/>
            <person name="Huang J."/>
            <person name="Zhao X.-W."/>
            <person name="Ke S."/>
            <person name="Chen Y.-Y."/>
            <person name="Wu W.-L."/>
            <person name="Hsu J.-L."/>
            <person name="Lin Y.-F."/>
            <person name="Huang M.-D."/>
            <person name="Li C.-Y."/>
            <person name="Huang L."/>
            <person name="Wang Z.-W."/>
            <person name="Zhao X."/>
            <person name="Zhong W.-Y."/>
            <person name="Peng D.-H."/>
            <person name="Ahmad S."/>
            <person name="Lan S."/>
            <person name="Zhang J.-S."/>
            <person name="Tsai W.-C."/>
            <person name="Van De Peer Y."/>
            <person name="Liu Z.-J."/>
        </authorList>
    </citation>
    <scope>NUCLEOTIDE SEQUENCE</scope>
    <source>
        <strain evidence="5">SCP</strain>
        <tissue evidence="5">Leaves</tissue>
    </source>
</reference>
<evidence type="ECO:0000256" key="3">
    <source>
        <dbReference type="SAM" id="MobiDB-lite"/>
    </source>
</evidence>
<evidence type="ECO:0000313" key="5">
    <source>
        <dbReference type="EMBL" id="KAK1270458.1"/>
    </source>
</evidence>
<dbReference type="EMBL" id="JAUJYN010000005">
    <property type="protein sequence ID" value="KAK1270458.1"/>
    <property type="molecule type" value="Genomic_DNA"/>
</dbReference>
<dbReference type="GO" id="GO:1901259">
    <property type="term" value="P:chloroplast rRNA processing"/>
    <property type="evidence" value="ECO:0007669"/>
    <property type="project" value="TreeGrafter"/>
</dbReference>
<organism evidence="5 6">
    <name type="scientific">Acorus gramineus</name>
    <name type="common">Dwarf sweet flag</name>
    <dbReference type="NCBI Taxonomy" id="55184"/>
    <lineage>
        <taxon>Eukaryota</taxon>
        <taxon>Viridiplantae</taxon>
        <taxon>Streptophyta</taxon>
        <taxon>Embryophyta</taxon>
        <taxon>Tracheophyta</taxon>
        <taxon>Spermatophyta</taxon>
        <taxon>Magnoliopsida</taxon>
        <taxon>Liliopsida</taxon>
        <taxon>Acoraceae</taxon>
        <taxon>Acorus</taxon>
    </lineage>
</organism>
<dbReference type="InterPro" id="IPR012677">
    <property type="entry name" value="Nucleotide-bd_a/b_plait_sf"/>
</dbReference>
<evidence type="ECO:0000256" key="1">
    <source>
        <dbReference type="ARBA" id="ARBA00022884"/>
    </source>
</evidence>
<dbReference type="PANTHER" id="PTHR48025">
    <property type="entry name" value="OS02G0815200 PROTEIN"/>
    <property type="match status" value="1"/>
</dbReference>
<feature type="compositionally biased region" description="Acidic residues" evidence="3">
    <location>
        <begin position="88"/>
        <end position="106"/>
    </location>
</feature>
<reference evidence="5" key="1">
    <citation type="journal article" date="2023" name="Nat. Commun.">
        <title>Diploid and tetraploid genomes of Acorus and the evolution of monocots.</title>
        <authorList>
            <person name="Ma L."/>
            <person name="Liu K.W."/>
            <person name="Li Z."/>
            <person name="Hsiao Y.Y."/>
            <person name="Qi Y."/>
            <person name="Fu T."/>
            <person name="Tang G.D."/>
            <person name="Zhang D."/>
            <person name="Sun W.H."/>
            <person name="Liu D.K."/>
            <person name="Li Y."/>
            <person name="Chen G.Z."/>
            <person name="Liu X.D."/>
            <person name="Liao X.Y."/>
            <person name="Jiang Y.T."/>
            <person name="Yu X."/>
            <person name="Hao Y."/>
            <person name="Huang J."/>
            <person name="Zhao X.W."/>
            <person name="Ke S."/>
            <person name="Chen Y.Y."/>
            <person name="Wu W.L."/>
            <person name="Hsu J.L."/>
            <person name="Lin Y.F."/>
            <person name="Huang M.D."/>
            <person name="Li C.Y."/>
            <person name="Huang L."/>
            <person name="Wang Z.W."/>
            <person name="Zhao X."/>
            <person name="Zhong W.Y."/>
            <person name="Peng D.H."/>
            <person name="Ahmad S."/>
            <person name="Lan S."/>
            <person name="Zhang J.S."/>
            <person name="Tsai W.C."/>
            <person name="Van de Peer Y."/>
            <person name="Liu Z.J."/>
        </authorList>
    </citation>
    <scope>NUCLEOTIDE SEQUENCE</scope>
    <source>
        <strain evidence="5">SCP</strain>
    </source>
</reference>
<dbReference type="Pfam" id="PF00076">
    <property type="entry name" value="RRM_1"/>
    <property type="match status" value="2"/>
</dbReference>
<dbReference type="PROSITE" id="PS50102">
    <property type="entry name" value="RRM"/>
    <property type="match status" value="2"/>
</dbReference>
<dbReference type="GO" id="GO:0003729">
    <property type="term" value="F:mRNA binding"/>
    <property type="evidence" value="ECO:0007669"/>
    <property type="project" value="TreeGrafter"/>
</dbReference>
<proteinExistence type="predicted"/>
<protein>
    <recommendedName>
        <fullName evidence="4">RRM domain-containing protein</fullName>
    </recommendedName>
</protein>
<dbReference type="SMART" id="SM00360">
    <property type="entry name" value="RRM"/>
    <property type="match status" value="2"/>
</dbReference>
<accession>A0AAV9B233</accession>
<evidence type="ECO:0000256" key="2">
    <source>
        <dbReference type="PROSITE-ProRule" id="PRU00176"/>
    </source>
</evidence>
<feature type="compositionally biased region" description="Low complexity" evidence="3">
    <location>
        <begin position="76"/>
        <end position="87"/>
    </location>
</feature>
<feature type="domain" description="RRM" evidence="4">
    <location>
        <begin position="227"/>
        <end position="294"/>
    </location>
</feature>
<dbReference type="Proteomes" id="UP001179952">
    <property type="component" value="Unassembled WGS sequence"/>
</dbReference>
<evidence type="ECO:0000259" key="4">
    <source>
        <dbReference type="PROSITE" id="PS50102"/>
    </source>
</evidence>
<evidence type="ECO:0000313" key="6">
    <source>
        <dbReference type="Proteomes" id="UP001179952"/>
    </source>
</evidence>
<name>A0AAV9B233_ACOGR</name>
<sequence>MAVIQLTSARIHHHHRIVRVSGNSSKDGFVASIAEQPKKRPPTFSLKLAAAAPSLRLPSLFFHPSYSCHHHHRHNASVSAAEALSESSDAEDGPQTDGSEEEEEPTEQPPPSASPTSATERIGRLYVGNLPYSMTASQLSDIFREAGQVDTVEVIYDRMTDRSRGFAFVVMGSVQEAQEAIRMFDGSQVGGRTVRVNFPEVPKGGEKEVMGPRTRGGGYRGFVDSPHKVYAGNLGWGVNSQALKDAFAAQRGLLGAKVLFERDSGRSRGYGFVSFETAEDAQSAIQAMNGVVSE</sequence>
<keyword evidence="6" id="KW-1185">Reference proteome</keyword>
<dbReference type="InterPro" id="IPR035979">
    <property type="entry name" value="RBD_domain_sf"/>
</dbReference>
<feature type="domain" description="RRM" evidence="4">
    <location>
        <begin position="123"/>
        <end position="201"/>
    </location>
</feature>
<dbReference type="Gene3D" id="3.30.70.330">
    <property type="match status" value="2"/>
</dbReference>
<dbReference type="InterPro" id="IPR050502">
    <property type="entry name" value="Euk_RNA-bind_prot"/>
</dbReference>
<feature type="region of interest" description="Disordered" evidence="3">
    <location>
        <begin position="73"/>
        <end position="119"/>
    </location>
</feature>